<comment type="caution">
    <text evidence="1">The sequence shown here is derived from an EMBL/GenBank/DDBJ whole genome shotgun (WGS) entry which is preliminary data.</text>
</comment>
<dbReference type="EMBL" id="JANBPY010000917">
    <property type="protein sequence ID" value="KAJ1962771.1"/>
    <property type="molecule type" value="Genomic_DNA"/>
</dbReference>
<dbReference type="AlphaFoldDB" id="A0A9W8AU72"/>
<organism evidence="1 2">
    <name type="scientific">Dispira parvispora</name>
    <dbReference type="NCBI Taxonomy" id="1520584"/>
    <lineage>
        <taxon>Eukaryota</taxon>
        <taxon>Fungi</taxon>
        <taxon>Fungi incertae sedis</taxon>
        <taxon>Zoopagomycota</taxon>
        <taxon>Kickxellomycotina</taxon>
        <taxon>Dimargaritomycetes</taxon>
        <taxon>Dimargaritales</taxon>
        <taxon>Dimargaritaceae</taxon>
        <taxon>Dispira</taxon>
    </lineage>
</organism>
<protein>
    <submittedName>
        <fullName evidence="1">Uncharacterized protein</fullName>
    </submittedName>
</protein>
<reference evidence="1" key="1">
    <citation type="submission" date="2022-07" db="EMBL/GenBank/DDBJ databases">
        <title>Phylogenomic reconstructions and comparative analyses of Kickxellomycotina fungi.</title>
        <authorList>
            <person name="Reynolds N.K."/>
            <person name="Stajich J.E."/>
            <person name="Barry K."/>
            <person name="Grigoriev I.V."/>
            <person name="Crous P."/>
            <person name="Smith M.E."/>
        </authorList>
    </citation>
    <scope>NUCLEOTIDE SEQUENCE</scope>
    <source>
        <strain evidence="1">RSA 1196</strain>
    </source>
</reference>
<sequence length="249" mass="27394">MAMVPRGHNPHFGSSLPVGMASGPYRHDMPLPHASVDDLALVNAHHQSVVNLSRAHSLRDGGLSRSMVHHGHYTPPPPPPPPMMMQSTATLAQPLVTVPTLPMGRAHSYAHSTNSSCVRSTLNQLPEPILEYCPQTGVPHYKGEHPSRVAGFVDSVSGKVKKFIGILSSDYNLVDEGNAEAAKGQRRSAAGTEIRNTEREYQRLLRNQARHHIAVEQEHRRNSRRTERAIVQNYRDSTSSSASLSGRYL</sequence>
<accession>A0A9W8AU72</accession>
<dbReference type="OrthoDB" id="5639696at2759"/>
<name>A0A9W8AU72_9FUNG</name>
<keyword evidence="2" id="KW-1185">Reference proteome</keyword>
<evidence type="ECO:0000313" key="1">
    <source>
        <dbReference type="EMBL" id="KAJ1962771.1"/>
    </source>
</evidence>
<gene>
    <name evidence="1" type="ORF">IWQ62_003424</name>
</gene>
<evidence type="ECO:0000313" key="2">
    <source>
        <dbReference type="Proteomes" id="UP001150925"/>
    </source>
</evidence>
<proteinExistence type="predicted"/>
<dbReference type="Proteomes" id="UP001150925">
    <property type="component" value="Unassembled WGS sequence"/>
</dbReference>